<feature type="transmembrane region" description="Helical" evidence="1">
    <location>
        <begin position="75"/>
        <end position="96"/>
    </location>
</feature>
<dbReference type="Proteomes" id="UP001142372">
    <property type="component" value="Unassembled WGS sequence"/>
</dbReference>
<accession>A0A9W6H717</accession>
<dbReference type="EMBL" id="BSEN01000002">
    <property type="protein sequence ID" value="GLJ75109.1"/>
    <property type="molecule type" value="Genomic_DNA"/>
</dbReference>
<comment type="caution">
    <text evidence="2">The sequence shown here is derived from an EMBL/GenBank/DDBJ whole genome shotgun (WGS) entry which is preliminary data.</text>
</comment>
<dbReference type="RefSeq" id="WP_271175799.1">
    <property type="nucleotide sequence ID" value="NZ_BAAAJO010000001.1"/>
</dbReference>
<evidence type="ECO:0000313" key="2">
    <source>
        <dbReference type="EMBL" id="GLJ75109.1"/>
    </source>
</evidence>
<sequence>MNAMTSSGVTPEKTRRRSGGPHLGALAIVTAGLVALGLILGVVLSGGTGFVSPFAGSEAVAAYAQSDWLSIRISAMIQFGSAVPLGILAATAWARLQRLGVRVPGPGIGFFGGITASLLLMVSAFASYVLSRPEVSSDPSVALALSFLAFVTGGVGYATGLGLLLAGIAVPSLILHLLPRWLSWTGLVIAALAELSFLSLAIEPLQFLLPIGRFGGLLWLIAAGFLLPTDRREVRDRDGAPNASVAQAGDPS</sequence>
<keyword evidence="1" id="KW-0472">Membrane</keyword>
<organism evidence="2 3">
    <name type="scientific">Leifsonia poae</name>
    <dbReference type="NCBI Taxonomy" id="110933"/>
    <lineage>
        <taxon>Bacteria</taxon>
        <taxon>Bacillati</taxon>
        <taxon>Actinomycetota</taxon>
        <taxon>Actinomycetes</taxon>
        <taxon>Micrococcales</taxon>
        <taxon>Microbacteriaceae</taxon>
        <taxon>Leifsonia</taxon>
    </lineage>
</organism>
<evidence type="ECO:0000313" key="3">
    <source>
        <dbReference type="Proteomes" id="UP001142372"/>
    </source>
</evidence>
<evidence type="ECO:0000256" key="1">
    <source>
        <dbReference type="SAM" id="Phobius"/>
    </source>
</evidence>
<reference evidence="2" key="1">
    <citation type="journal article" date="2014" name="Int. J. Syst. Evol. Microbiol.">
        <title>Complete genome sequence of Corynebacterium casei LMG S-19264T (=DSM 44701T), isolated from a smear-ripened cheese.</title>
        <authorList>
            <consortium name="US DOE Joint Genome Institute (JGI-PGF)"/>
            <person name="Walter F."/>
            <person name="Albersmeier A."/>
            <person name="Kalinowski J."/>
            <person name="Ruckert C."/>
        </authorList>
    </citation>
    <scope>NUCLEOTIDE SEQUENCE</scope>
    <source>
        <strain evidence="2">VKM Ac-1401</strain>
    </source>
</reference>
<proteinExistence type="predicted"/>
<keyword evidence="3" id="KW-1185">Reference proteome</keyword>
<feature type="transmembrane region" description="Helical" evidence="1">
    <location>
        <begin position="181"/>
        <end position="201"/>
    </location>
</feature>
<feature type="transmembrane region" description="Helical" evidence="1">
    <location>
        <begin position="207"/>
        <end position="227"/>
    </location>
</feature>
<dbReference type="AlphaFoldDB" id="A0A9W6H717"/>
<gene>
    <name evidence="2" type="ORF">GCM10017584_06820</name>
</gene>
<feature type="transmembrane region" description="Helical" evidence="1">
    <location>
        <begin position="23"/>
        <end position="44"/>
    </location>
</feature>
<name>A0A9W6H717_9MICO</name>
<protein>
    <recommendedName>
        <fullName evidence="4">DUF4386 domain-containing protein</fullName>
    </recommendedName>
</protein>
<reference evidence="2" key="2">
    <citation type="submission" date="2023-01" db="EMBL/GenBank/DDBJ databases">
        <authorList>
            <person name="Sun Q."/>
            <person name="Evtushenko L."/>
        </authorList>
    </citation>
    <scope>NUCLEOTIDE SEQUENCE</scope>
    <source>
        <strain evidence="2">VKM Ac-1401</strain>
    </source>
</reference>
<evidence type="ECO:0008006" key="4">
    <source>
        <dbReference type="Google" id="ProtNLM"/>
    </source>
</evidence>
<keyword evidence="1" id="KW-0812">Transmembrane</keyword>
<feature type="transmembrane region" description="Helical" evidence="1">
    <location>
        <begin position="108"/>
        <end position="130"/>
    </location>
</feature>
<keyword evidence="1" id="KW-1133">Transmembrane helix</keyword>
<feature type="transmembrane region" description="Helical" evidence="1">
    <location>
        <begin position="142"/>
        <end position="169"/>
    </location>
</feature>